<reference evidence="2 3" key="1">
    <citation type="journal article" date="2018" name="Environ. Microbiol.">
        <title>Isolation and genomic characterization of Novimethylophilus kurashikiensis gen. nov. sp. nov., a new lanthanide-dependent methylotrophic species of Methylophilaceae.</title>
        <authorList>
            <person name="Lv H."/>
            <person name="Sahin N."/>
            <person name="Tani A."/>
        </authorList>
    </citation>
    <scope>NUCLEOTIDE SEQUENCE [LARGE SCALE GENOMIC DNA]</scope>
    <source>
        <strain evidence="2 3">La2-4</strain>
    </source>
</reference>
<sequence length="65" mass="7335">MKVFLGQRKQKSSSHLEDGQLPVVCDLSLPQPPHFKGFSYTPEEGIEMSKRGSYSDMPGLEPRQK</sequence>
<proteinExistence type="predicted"/>
<organism evidence="2 3">
    <name type="scientific">Novimethylophilus kurashikiensis</name>
    <dbReference type="NCBI Taxonomy" id="1825523"/>
    <lineage>
        <taxon>Bacteria</taxon>
        <taxon>Pseudomonadati</taxon>
        <taxon>Pseudomonadota</taxon>
        <taxon>Betaproteobacteria</taxon>
        <taxon>Nitrosomonadales</taxon>
        <taxon>Methylophilaceae</taxon>
        <taxon>Novimethylophilus</taxon>
    </lineage>
</organism>
<feature type="region of interest" description="Disordered" evidence="1">
    <location>
        <begin position="36"/>
        <end position="65"/>
    </location>
</feature>
<protein>
    <submittedName>
        <fullName evidence="2">Uncharacterized protein</fullName>
    </submittedName>
</protein>
<accession>A0A2R5F7W1</accession>
<evidence type="ECO:0000256" key="1">
    <source>
        <dbReference type="SAM" id="MobiDB-lite"/>
    </source>
</evidence>
<dbReference type="AlphaFoldDB" id="A0A2R5F7W1"/>
<dbReference type="Proteomes" id="UP000245081">
    <property type="component" value="Unassembled WGS sequence"/>
</dbReference>
<comment type="caution">
    <text evidence="2">The sequence shown here is derived from an EMBL/GenBank/DDBJ whole genome shotgun (WGS) entry which is preliminary data.</text>
</comment>
<evidence type="ECO:0000313" key="3">
    <source>
        <dbReference type="Proteomes" id="UP000245081"/>
    </source>
</evidence>
<dbReference type="EMBL" id="BDOQ01000002">
    <property type="protein sequence ID" value="GBG12993.1"/>
    <property type="molecule type" value="Genomic_DNA"/>
</dbReference>
<gene>
    <name evidence="2" type="ORF">NMK_0531</name>
</gene>
<evidence type="ECO:0000313" key="2">
    <source>
        <dbReference type="EMBL" id="GBG12993.1"/>
    </source>
</evidence>
<keyword evidence="3" id="KW-1185">Reference proteome</keyword>
<name>A0A2R5F7W1_9PROT</name>